<dbReference type="PANTHER" id="PTHR33886:SF8">
    <property type="entry name" value="UNSATURATED RHAMNOGALACTURONAN HYDROLASE (EUROFUNG)"/>
    <property type="match status" value="1"/>
</dbReference>
<feature type="chain" id="PRO_5045762413" evidence="2">
    <location>
        <begin position="25"/>
        <end position="385"/>
    </location>
</feature>
<proteinExistence type="predicted"/>
<gene>
    <name evidence="3" type="ORF">Q4Q39_02260</name>
</gene>
<dbReference type="PANTHER" id="PTHR33886">
    <property type="entry name" value="UNSATURATED RHAMNOGALACTURONAN HYDROLASE (EUROFUNG)"/>
    <property type="match status" value="1"/>
</dbReference>
<name>A0ABT8WX01_9FLAO</name>
<dbReference type="GO" id="GO:0016787">
    <property type="term" value="F:hydrolase activity"/>
    <property type="evidence" value="ECO:0007669"/>
    <property type="project" value="UniProtKB-KW"/>
</dbReference>
<protein>
    <submittedName>
        <fullName evidence="3">Glycoside hydrolase family 88 protein</fullName>
    </submittedName>
</protein>
<sequence>MNKLPKHKGVIALIISIFFISCGAQDVHYVTDEALTITKKVADWQIKTFADMGKYRALPTANRKRWHHRKRYKDVVWNCGALYSGLIEFNRISKDSTYTNWLLDIGYRNGWRLDDHKTVFNADNHTVGLAYIELYKERKDDKILEPLLKAFDTIIATSEENRLYWTWADALFMSPPVWASLYNLTGEIKYLEYMDKQYKMAYERLWNPKDQLFYRDNGKKKLREKNGANEYWARGNGWVYGGLTYMLPNLPKDWEGTPFYIQLFKEMSEALKRTQRTDGTWSMGIMGLESDYPTKEISGANFFVFGLARGVNMGILDKATYDPVIRKGWKALTACVRDDGLVGYVQGVGAAPGEAFPNYTEVYGTGGFLAAGSEMYKYLKNSTKN</sequence>
<dbReference type="Pfam" id="PF07470">
    <property type="entry name" value="Glyco_hydro_88"/>
    <property type="match status" value="1"/>
</dbReference>
<comment type="caution">
    <text evidence="3">The sequence shown here is derived from an EMBL/GenBank/DDBJ whole genome shotgun (WGS) entry which is preliminary data.</text>
</comment>
<evidence type="ECO:0000256" key="2">
    <source>
        <dbReference type="SAM" id="SignalP"/>
    </source>
</evidence>
<evidence type="ECO:0000313" key="4">
    <source>
        <dbReference type="Proteomes" id="UP001176891"/>
    </source>
</evidence>
<evidence type="ECO:0000313" key="3">
    <source>
        <dbReference type="EMBL" id="MDO5986216.1"/>
    </source>
</evidence>
<dbReference type="EMBL" id="JAUOEM010000001">
    <property type="protein sequence ID" value="MDO5986216.1"/>
    <property type="molecule type" value="Genomic_DNA"/>
</dbReference>
<dbReference type="InterPro" id="IPR008928">
    <property type="entry name" value="6-hairpin_glycosidase_sf"/>
</dbReference>
<dbReference type="Gene3D" id="1.50.10.10">
    <property type="match status" value="1"/>
</dbReference>
<dbReference type="PROSITE" id="PS51257">
    <property type="entry name" value="PROKAR_LIPOPROTEIN"/>
    <property type="match status" value="1"/>
</dbReference>
<keyword evidence="4" id="KW-1185">Reference proteome</keyword>
<organism evidence="3 4">
    <name type="scientific">Flavivirga amylovorans</name>
    <dbReference type="NCBI Taxonomy" id="870486"/>
    <lineage>
        <taxon>Bacteria</taxon>
        <taxon>Pseudomonadati</taxon>
        <taxon>Bacteroidota</taxon>
        <taxon>Flavobacteriia</taxon>
        <taxon>Flavobacteriales</taxon>
        <taxon>Flavobacteriaceae</taxon>
        <taxon>Flavivirga</taxon>
    </lineage>
</organism>
<evidence type="ECO:0000256" key="1">
    <source>
        <dbReference type="ARBA" id="ARBA00022801"/>
    </source>
</evidence>
<dbReference type="InterPro" id="IPR010905">
    <property type="entry name" value="Glyco_hydro_88"/>
</dbReference>
<feature type="signal peptide" evidence="2">
    <location>
        <begin position="1"/>
        <end position="24"/>
    </location>
</feature>
<dbReference type="InterPro" id="IPR012341">
    <property type="entry name" value="6hp_glycosidase-like_sf"/>
</dbReference>
<dbReference type="SUPFAM" id="SSF48208">
    <property type="entry name" value="Six-hairpin glycosidases"/>
    <property type="match status" value="1"/>
</dbReference>
<accession>A0ABT8WX01</accession>
<keyword evidence="1 3" id="KW-0378">Hydrolase</keyword>
<keyword evidence="2" id="KW-0732">Signal</keyword>
<reference evidence="3" key="1">
    <citation type="submission" date="2023-07" db="EMBL/GenBank/DDBJ databases">
        <title>Two novel species in the genus Flavivirga.</title>
        <authorList>
            <person name="Kwon K."/>
        </authorList>
    </citation>
    <scope>NUCLEOTIDE SEQUENCE</scope>
    <source>
        <strain evidence="3">KACC 14157</strain>
    </source>
</reference>
<dbReference type="RefSeq" id="WP_303280737.1">
    <property type="nucleotide sequence ID" value="NZ_BAABCZ010000016.1"/>
</dbReference>
<dbReference type="InterPro" id="IPR052043">
    <property type="entry name" value="PolySaccharide_Degr_Enz"/>
</dbReference>
<dbReference type="Proteomes" id="UP001176891">
    <property type="component" value="Unassembled WGS sequence"/>
</dbReference>